<evidence type="ECO:0000313" key="3">
    <source>
        <dbReference type="Proteomes" id="UP000326067"/>
    </source>
</evidence>
<name>A0A5E7MYW4_PSEFL</name>
<feature type="transmembrane region" description="Helical" evidence="1">
    <location>
        <begin position="5"/>
        <end position="21"/>
    </location>
</feature>
<evidence type="ECO:0008006" key="4">
    <source>
        <dbReference type="Google" id="ProtNLM"/>
    </source>
</evidence>
<sequence length="86" mass="9324">MHITIITFSGLVLLALMLYIGDPHWLQPPDHGLPLRSAMACDDPDQWRSRRSSCGRPLGTEIALGSAVFGMPAAAMVLFMLLSAES</sequence>
<dbReference type="EMBL" id="CABVIC010000005">
    <property type="protein sequence ID" value="VVP29819.1"/>
    <property type="molecule type" value="Genomic_DNA"/>
</dbReference>
<keyword evidence="1" id="KW-0812">Transmembrane</keyword>
<dbReference type="Proteomes" id="UP000326067">
    <property type="component" value="Unassembled WGS sequence"/>
</dbReference>
<organism evidence="2 3">
    <name type="scientific">Pseudomonas fluorescens</name>
    <dbReference type="NCBI Taxonomy" id="294"/>
    <lineage>
        <taxon>Bacteria</taxon>
        <taxon>Pseudomonadati</taxon>
        <taxon>Pseudomonadota</taxon>
        <taxon>Gammaproteobacteria</taxon>
        <taxon>Pseudomonadales</taxon>
        <taxon>Pseudomonadaceae</taxon>
        <taxon>Pseudomonas</taxon>
    </lineage>
</organism>
<accession>A0A5E7MYW4</accession>
<keyword evidence="1" id="KW-1133">Transmembrane helix</keyword>
<dbReference type="AlphaFoldDB" id="A0A5E7MYW4"/>
<protein>
    <recommendedName>
        <fullName evidence="4">Transmembrane protein</fullName>
    </recommendedName>
</protein>
<reference evidence="2 3" key="1">
    <citation type="submission" date="2019-09" db="EMBL/GenBank/DDBJ databases">
        <authorList>
            <person name="Chandra G."/>
            <person name="Truman W A."/>
        </authorList>
    </citation>
    <scope>NUCLEOTIDE SEQUENCE [LARGE SCALE GENOMIC DNA]</scope>
    <source>
        <strain evidence="2">PS847</strain>
    </source>
</reference>
<evidence type="ECO:0000256" key="1">
    <source>
        <dbReference type="SAM" id="Phobius"/>
    </source>
</evidence>
<feature type="transmembrane region" description="Helical" evidence="1">
    <location>
        <begin position="62"/>
        <end position="82"/>
    </location>
</feature>
<proteinExistence type="predicted"/>
<keyword evidence="1" id="KW-0472">Membrane</keyword>
<gene>
    <name evidence="2" type="ORF">PS847_04277</name>
</gene>
<evidence type="ECO:0000313" key="2">
    <source>
        <dbReference type="EMBL" id="VVP29819.1"/>
    </source>
</evidence>